<comment type="subcellular location">
    <subcellularLocation>
        <location evidence="1">Membrane</location>
        <topology evidence="1">Multi-pass membrane protein</topology>
    </subcellularLocation>
</comment>
<organism evidence="9 10">
    <name type="scientific">Angomonas deanei</name>
    <dbReference type="NCBI Taxonomy" id="59799"/>
    <lineage>
        <taxon>Eukaryota</taxon>
        <taxon>Discoba</taxon>
        <taxon>Euglenozoa</taxon>
        <taxon>Kinetoplastea</taxon>
        <taxon>Metakinetoplastina</taxon>
        <taxon>Trypanosomatida</taxon>
        <taxon>Trypanosomatidae</taxon>
        <taxon>Strigomonadinae</taxon>
        <taxon>Angomonas</taxon>
    </lineage>
</organism>
<evidence type="ECO:0000256" key="1">
    <source>
        <dbReference type="ARBA" id="ARBA00004141"/>
    </source>
</evidence>
<proteinExistence type="predicted"/>
<evidence type="ECO:0000256" key="5">
    <source>
        <dbReference type="ARBA" id="ARBA00023133"/>
    </source>
</evidence>
<evidence type="ECO:0000256" key="7">
    <source>
        <dbReference type="ARBA" id="ARBA00030253"/>
    </source>
</evidence>
<feature type="transmembrane region" description="Helical" evidence="8">
    <location>
        <begin position="81"/>
        <end position="104"/>
    </location>
</feature>
<evidence type="ECO:0000313" key="9">
    <source>
        <dbReference type="EMBL" id="CAD2220823.1"/>
    </source>
</evidence>
<dbReference type="GO" id="GO:0016020">
    <property type="term" value="C:membrane"/>
    <property type="evidence" value="ECO:0007669"/>
    <property type="project" value="UniProtKB-SubCell"/>
</dbReference>
<reference evidence="9 10" key="1">
    <citation type="submission" date="2020-08" db="EMBL/GenBank/DDBJ databases">
        <authorList>
            <person name="Newling K."/>
            <person name="Davey J."/>
            <person name="Forrester S."/>
        </authorList>
    </citation>
    <scope>NUCLEOTIDE SEQUENCE [LARGE SCALE GENOMIC DNA]</scope>
    <source>
        <strain evidence="10">Crithidia deanei Carvalho (ATCC PRA-265)</strain>
    </source>
</reference>
<feature type="transmembrane region" description="Helical" evidence="8">
    <location>
        <begin position="200"/>
        <end position="221"/>
    </location>
</feature>
<feature type="transmembrane region" description="Helical" evidence="8">
    <location>
        <begin position="297"/>
        <end position="315"/>
    </location>
</feature>
<evidence type="ECO:0000256" key="6">
    <source>
        <dbReference type="ARBA" id="ARBA00023136"/>
    </source>
</evidence>
<dbReference type="EMBL" id="LR877162">
    <property type="protein sequence ID" value="CAD2220823.1"/>
    <property type="molecule type" value="Genomic_DNA"/>
</dbReference>
<keyword evidence="3 8" id="KW-0812">Transmembrane</keyword>
<feature type="transmembrane region" description="Helical" evidence="8">
    <location>
        <begin position="267"/>
        <end position="285"/>
    </location>
</feature>
<keyword evidence="4 8" id="KW-1133">Transmembrane helix</keyword>
<dbReference type="Proteomes" id="UP000515908">
    <property type="component" value="Chromosome 18"/>
</dbReference>
<dbReference type="PANTHER" id="PTHR43448">
    <property type="entry name" value="PROTOHEME IX FARNESYLTRANSFERASE, MITOCHONDRIAL"/>
    <property type="match status" value="1"/>
</dbReference>
<evidence type="ECO:0000256" key="8">
    <source>
        <dbReference type="SAM" id="Phobius"/>
    </source>
</evidence>
<dbReference type="GO" id="GO:0005739">
    <property type="term" value="C:mitochondrion"/>
    <property type="evidence" value="ECO:0007669"/>
    <property type="project" value="TreeGrafter"/>
</dbReference>
<evidence type="ECO:0000256" key="2">
    <source>
        <dbReference type="ARBA" id="ARBA00022679"/>
    </source>
</evidence>
<dbReference type="GO" id="GO:0006784">
    <property type="term" value="P:heme A biosynthetic process"/>
    <property type="evidence" value="ECO:0007669"/>
    <property type="project" value="TreeGrafter"/>
</dbReference>
<feature type="transmembrane region" description="Helical" evidence="8">
    <location>
        <begin position="167"/>
        <end position="188"/>
    </location>
</feature>
<dbReference type="InterPro" id="IPR006369">
    <property type="entry name" value="Protohaem_IX_farnesylTrfase"/>
</dbReference>
<dbReference type="Pfam" id="PF01040">
    <property type="entry name" value="UbiA"/>
    <property type="match status" value="1"/>
</dbReference>
<dbReference type="AlphaFoldDB" id="A0A7G2CQP5"/>
<evidence type="ECO:0000256" key="4">
    <source>
        <dbReference type="ARBA" id="ARBA00022989"/>
    </source>
</evidence>
<keyword evidence="10" id="KW-1185">Reference proteome</keyword>
<keyword evidence="5" id="KW-0350">Heme biosynthesis</keyword>
<dbReference type="InterPro" id="IPR000537">
    <property type="entry name" value="UbiA_prenyltransferase"/>
</dbReference>
<dbReference type="CDD" id="cd13957">
    <property type="entry name" value="PT_UbiA_Cox10"/>
    <property type="match status" value="1"/>
</dbReference>
<keyword evidence="2 9" id="KW-0808">Transferase</keyword>
<name>A0A7G2CQP5_9TRYP</name>
<evidence type="ECO:0000256" key="3">
    <source>
        <dbReference type="ARBA" id="ARBA00022692"/>
    </source>
</evidence>
<keyword evidence="6 8" id="KW-0472">Membrane</keyword>
<dbReference type="OrthoDB" id="5211at2759"/>
<dbReference type="NCBIfam" id="TIGR01473">
    <property type="entry name" value="cyoE_ctaB"/>
    <property type="match status" value="1"/>
</dbReference>
<dbReference type="PANTHER" id="PTHR43448:SF2">
    <property type="entry name" value="PROTOHEME IX FARNESYLTRANSFERASE, MITOCHONDRIAL"/>
    <property type="match status" value="1"/>
</dbReference>
<dbReference type="VEuPathDB" id="TriTrypDB:ADEAN_000834600"/>
<feature type="transmembrane region" description="Helical" evidence="8">
    <location>
        <begin position="327"/>
        <end position="347"/>
    </location>
</feature>
<dbReference type="InterPro" id="IPR044878">
    <property type="entry name" value="UbiA_sf"/>
</dbReference>
<gene>
    <name evidence="9" type="ORF">ADEAN_000834600</name>
</gene>
<feature type="transmembrane region" description="Helical" evidence="8">
    <location>
        <begin position="227"/>
        <end position="246"/>
    </location>
</feature>
<protein>
    <recommendedName>
        <fullName evidence="7">Heme O synthase</fullName>
    </recommendedName>
</protein>
<accession>A0A7G2CQP5</accession>
<sequence>MMLRLSFAKGMHSSRLAAARFCSTVTACPYGRTMAQEMHMPTVDHCPVVGDTPETSCPVEHHLTRKTSLYAMISTMGKTQLSAYVAATALAGYVIGCGTSPLVAGAITMGTMLQSCSANTANQILEREHDKAMKRTCRRPLPMGLISPLNATLISGTELAIGTGMLYMISPTAAALGLLNWFLYVGMYTPLKRVSATNTWFGSIVGGIPPLMGGVAVNGVIAPQVWMLGTFLFVWQIPHFHGLAFHCRRDYEAAGYKMLAFSHPWRASFYSVLMSLVMAFLTLVVPSAVGMEVEGVWYYPLALAANAAMIYKSLLFHQQPVRHCRGCFVFSYVYLSIMLAAFMLNHLQPMHFVERMIDTYTKEESTPLIE</sequence>
<dbReference type="GO" id="GO:0008495">
    <property type="term" value="F:protoheme IX farnesyltransferase activity"/>
    <property type="evidence" value="ECO:0007669"/>
    <property type="project" value="InterPro"/>
</dbReference>
<evidence type="ECO:0000313" key="10">
    <source>
        <dbReference type="Proteomes" id="UP000515908"/>
    </source>
</evidence>
<dbReference type="FunFam" id="1.10.357.140:FF:000006">
    <property type="entry name" value="Protoheme IX farnesyltransferase, mitochondrial"/>
    <property type="match status" value="1"/>
</dbReference>
<dbReference type="Gene3D" id="1.10.357.140">
    <property type="entry name" value="UbiA prenyltransferase"/>
    <property type="match status" value="1"/>
</dbReference>